<organism evidence="3 4">
    <name type="scientific">Luteipulveratus halotolerans</name>
    <dbReference type="NCBI Taxonomy" id="1631356"/>
    <lineage>
        <taxon>Bacteria</taxon>
        <taxon>Bacillati</taxon>
        <taxon>Actinomycetota</taxon>
        <taxon>Actinomycetes</taxon>
        <taxon>Micrococcales</taxon>
        <taxon>Dermacoccaceae</taxon>
        <taxon>Luteipulveratus</taxon>
    </lineage>
</organism>
<dbReference type="PATRIC" id="fig|1631356.3.peg.3542"/>
<name>A0A0L6CLH7_9MICO</name>
<dbReference type="RefSeq" id="WP_050671051.1">
    <property type="nucleotide sequence ID" value="NZ_LAIR01000002.1"/>
</dbReference>
<dbReference type="InterPro" id="IPR050447">
    <property type="entry name" value="Erg6_SMT_methyltransf"/>
</dbReference>
<dbReference type="Pfam" id="PF08241">
    <property type="entry name" value="Methyltransf_11"/>
    <property type="match status" value="1"/>
</dbReference>
<dbReference type="STRING" id="1631356.VV01_17780"/>
<evidence type="ECO:0000259" key="2">
    <source>
        <dbReference type="Pfam" id="PF08241"/>
    </source>
</evidence>
<dbReference type="PANTHER" id="PTHR44068">
    <property type="entry name" value="ZGC:194242"/>
    <property type="match status" value="1"/>
</dbReference>
<dbReference type="PANTHER" id="PTHR44068:SF11">
    <property type="entry name" value="GERANYL DIPHOSPHATE 2-C-METHYLTRANSFERASE"/>
    <property type="match status" value="1"/>
</dbReference>
<sequence>MITVDFEKFPLAPGMRLLDVGCGQGRHSFEALRRGCDVTAFDANESDLADVKTMFGAMELEGEIGPGGRADVLHGDAREMPFEDNTFDRVIAAEILEHIHEDEQVMAEIFRVTKPGGLVAVSVPRNWPEQICWKLSGEYHEVEGGHIRIYKASELVERLQRAGLELLDTHHAHALHAPYWWIKCASGVDNDNIATKAYHKLLVWDLMKAPRATRWTEAALNPVLGKSVVVYLRKPLGDASEAA</sequence>
<evidence type="ECO:0000313" key="3">
    <source>
        <dbReference type="EMBL" id="KNX38574.1"/>
    </source>
</evidence>
<reference evidence="4" key="1">
    <citation type="submission" date="2015-03" db="EMBL/GenBank/DDBJ databases">
        <title>Luteipulveratus halotolerans sp. nov., a novel actinobacterium (Dermacoccaceae) from Sarawak, Malaysia.</title>
        <authorList>
            <person name="Juboi H."/>
            <person name="Basik A."/>
            <person name="Shamsul S.S."/>
            <person name="Arnold P."/>
            <person name="Schmitt E.K."/>
            <person name="Sanglier J.-J."/>
            <person name="Yeo T."/>
        </authorList>
    </citation>
    <scope>NUCLEOTIDE SEQUENCE [LARGE SCALE GENOMIC DNA]</scope>
    <source>
        <strain evidence="4">C296001</strain>
    </source>
</reference>
<keyword evidence="1 3" id="KW-0808">Transferase</keyword>
<proteinExistence type="predicted"/>
<accession>A0A0L6CLH7</accession>
<gene>
    <name evidence="3" type="ORF">VV01_17780</name>
</gene>
<dbReference type="GO" id="GO:0008757">
    <property type="term" value="F:S-adenosylmethionine-dependent methyltransferase activity"/>
    <property type="evidence" value="ECO:0007669"/>
    <property type="project" value="InterPro"/>
</dbReference>
<dbReference type="Gene3D" id="3.40.50.150">
    <property type="entry name" value="Vaccinia Virus protein VP39"/>
    <property type="match status" value="1"/>
</dbReference>
<keyword evidence="3" id="KW-0489">Methyltransferase</keyword>
<evidence type="ECO:0000313" key="4">
    <source>
        <dbReference type="Proteomes" id="UP000037397"/>
    </source>
</evidence>
<feature type="domain" description="Methyltransferase type 11" evidence="2">
    <location>
        <begin position="18"/>
        <end position="120"/>
    </location>
</feature>
<dbReference type="EMBL" id="LAIR01000002">
    <property type="protein sequence ID" value="KNX38574.1"/>
    <property type="molecule type" value="Genomic_DNA"/>
</dbReference>
<dbReference type="AlphaFoldDB" id="A0A0L6CLH7"/>
<dbReference type="GO" id="GO:0032259">
    <property type="term" value="P:methylation"/>
    <property type="evidence" value="ECO:0007669"/>
    <property type="project" value="UniProtKB-KW"/>
</dbReference>
<keyword evidence="4" id="KW-1185">Reference proteome</keyword>
<dbReference type="CDD" id="cd02440">
    <property type="entry name" value="AdoMet_MTases"/>
    <property type="match status" value="1"/>
</dbReference>
<evidence type="ECO:0000256" key="1">
    <source>
        <dbReference type="ARBA" id="ARBA00022679"/>
    </source>
</evidence>
<dbReference type="InterPro" id="IPR029063">
    <property type="entry name" value="SAM-dependent_MTases_sf"/>
</dbReference>
<comment type="caution">
    <text evidence="3">The sequence shown here is derived from an EMBL/GenBank/DDBJ whole genome shotgun (WGS) entry which is preliminary data.</text>
</comment>
<dbReference type="OrthoDB" id="9795634at2"/>
<protein>
    <submittedName>
        <fullName evidence="3">Methyltransferase</fullName>
    </submittedName>
</protein>
<dbReference type="InterPro" id="IPR013216">
    <property type="entry name" value="Methyltransf_11"/>
</dbReference>
<dbReference type="SUPFAM" id="SSF53335">
    <property type="entry name" value="S-adenosyl-L-methionine-dependent methyltransferases"/>
    <property type="match status" value="1"/>
</dbReference>
<dbReference type="Proteomes" id="UP000037397">
    <property type="component" value="Unassembled WGS sequence"/>
</dbReference>